<dbReference type="InterPro" id="IPR005532">
    <property type="entry name" value="SUMF_dom"/>
</dbReference>
<keyword evidence="1" id="KW-0732">Signal</keyword>
<dbReference type="PANTHER" id="PTHR23150">
    <property type="entry name" value="SULFATASE MODIFYING FACTOR 1, 2"/>
    <property type="match status" value="1"/>
</dbReference>
<evidence type="ECO:0000256" key="1">
    <source>
        <dbReference type="SAM" id="SignalP"/>
    </source>
</evidence>
<evidence type="ECO:0000313" key="3">
    <source>
        <dbReference type="EMBL" id="QWG14117.1"/>
    </source>
</evidence>
<evidence type="ECO:0000313" key="4">
    <source>
        <dbReference type="Proteomes" id="UP000680839"/>
    </source>
</evidence>
<evidence type="ECO:0000259" key="2">
    <source>
        <dbReference type="Pfam" id="PF03781"/>
    </source>
</evidence>
<feature type="chain" id="PRO_5037078756" evidence="1">
    <location>
        <begin position="25"/>
        <end position="296"/>
    </location>
</feature>
<protein>
    <submittedName>
        <fullName evidence="3">Formylglycine-generating enzyme family protein</fullName>
    </submittedName>
</protein>
<feature type="domain" description="Sulfatase-modifying factor enzyme-like" evidence="2">
    <location>
        <begin position="41"/>
        <end position="274"/>
    </location>
</feature>
<dbReference type="InterPro" id="IPR016187">
    <property type="entry name" value="CTDL_fold"/>
</dbReference>
<dbReference type="SUPFAM" id="SSF56436">
    <property type="entry name" value="C-type lectin-like"/>
    <property type="match status" value="1"/>
</dbReference>
<accession>A0A975NFD3</accession>
<dbReference type="PANTHER" id="PTHR23150:SF19">
    <property type="entry name" value="FORMYLGLYCINE-GENERATING ENZYME"/>
    <property type="match status" value="1"/>
</dbReference>
<dbReference type="InterPro" id="IPR042095">
    <property type="entry name" value="SUMF_sf"/>
</dbReference>
<dbReference type="GO" id="GO:0120147">
    <property type="term" value="F:formylglycine-generating oxidase activity"/>
    <property type="evidence" value="ECO:0007669"/>
    <property type="project" value="TreeGrafter"/>
</dbReference>
<sequence length="296" mass="32460">MLIAFKLKLALVCAAGLAGPLAVAPLFNETGSSETTPRDPPAFVELQPGTISYRVAGDFTRASKQIEAPLASVRFTRPLSIMKHQVSAADYQRCVDDAGCRPLSPGVKPLTDRPAVQISWHDADAYASWLSRKTGEHYRLPTDEEWAYAAGSRYKDDSLPVDDNDPSKRWIARYERESNREYGAGSEPQPFGHFGANENGLYDTAGNVWEWTSTCFVRTRLDDEGRATSKNSNCGVRVAEGQHRTYVTDFIRDARAGGCAVGVPPSNLGFRLVRERKSWISSVSSGLGRALSVARS</sequence>
<dbReference type="Pfam" id="PF03781">
    <property type="entry name" value="FGE-sulfatase"/>
    <property type="match status" value="1"/>
</dbReference>
<organism evidence="3 4">
    <name type="scientific">Bradyrhizobium sediminis</name>
    <dbReference type="NCBI Taxonomy" id="2840469"/>
    <lineage>
        <taxon>Bacteria</taxon>
        <taxon>Pseudomonadati</taxon>
        <taxon>Pseudomonadota</taxon>
        <taxon>Alphaproteobacteria</taxon>
        <taxon>Hyphomicrobiales</taxon>
        <taxon>Nitrobacteraceae</taxon>
        <taxon>Bradyrhizobium</taxon>
    </lineage>
</organism>
<dbReference type="Gene3D" id="3.90.1580.10">
    <property type="entry name" value="paralog of FGE (formylglycine-generating enzyme)"/>
    <property type="match status" value="1"/>
</dbReference>
<dbReference type="EMBL" id="CP076134">
    <property type="protein sequence ID" value="QWG14117.1"/>
    <property type="molecule type" value="Genomic_DNA"/>
</dbReference>
<dbReference type="Proteomes" id="UP000680839">
    <property type="component" value="Chromosome"/>
</dbReference>
<name>A0A975NFD3_9BRAD</name>
<dbReference type="InterPro" id="IPR051043">
    <property type="entry name" value="Sulfatase_Mod_Factor_Kinase"/>
</dbReference>
<feature type="signal peptide" evidence="1">
    <location>
        <begin position="1"/>
        <end position="24"/>
    </location>
</feature>
<gene>
    <name evidence="3" type="ORF">KMZ29_05315</name>
</gene>
<dbReference type="RefSeq" id="WP_215622757.1">
    <property type="nucleotide sequence ID" value="NZ_CP076134.1"/>
</dbReference>
<proteinExistence type="predicted"/>
<reference evidence="3" key="1">
    <citation type="submission" date="2021-06" db="EMBL/GenBank/DDBJ databases">
        <title>Bradyrhizobium sp. S2-20-1 Genome sequencing.</title>
        <authorList>
            <person name="Jin L."/>
        </authorList>
    </citation>
    <scope>NUCLEOTIDE SEQUENCE</scope>
    <source>
        <strain evidence="3">S2-20-1</strain>
    </source>
</reference>
<dbReference type="AlphaFoldDB" id="A0A975NFD3"/>